<accession>A0A918LBW1</accession>
<name>A0A918LBW1_9ACTN</name>
<reference evidence="1" key="1">
    <citation type="journal article" date="2014" name="Int. J. Syst. Evol. Microbiol.">
        <title>Complete genome sequence of Corynebacterium casei LMG S-19264T (=DSM 44701T), isolated from a smear-ripened cheese.</title>
        <authorList>
            <consortium name="US DOE Joint Genome Institute (JGI-PGF)"/>
            <person name="Walter F."/>
            <person name="Albersmeier A."/>
            <person name="Kalinowski J."/>
            <person name="Ruckert C."/>
        </authorList>
    </citation>
    <scope>NUCLEOTIDE SEQUENCE</scope>
    <source>
        <strain evidence="1">JCM 4386</strain>
    </source>
</reference>
<dbReference type="EMBL" id="BMTL01000057">
    <property type="protein sequence ID" value="GGS28889.1"/>
    <property type="molecule type" value="Genomic_DNA"/>
</dbReference>
<dbReference type="AlphaFoldDB" id="A0A918LBW1"/>
<gene>
    <name evidence="1" type="ORF">GCM10010269_79520</name>
</gene>
<sequence>MHGDVGTTPQLDRTDCFMALEAAVRWWGADVPEDPGAGELAPLLDEIVERLSRDRSTEQARSAALFLARSAEALRAVARLGGFLPAISLWHLRTALRQEAVARGQLAEHNDPQPASPL</sequence>
<organism evidence="1 2">
    <name type="scientific">Streptomyces humidus</name>
    <dbReference type="NCBI Taxonomy" id="52259"/>
    <lineage>
        <taxon>Bacteria</taxon>
        <taxon>Bacillati</taxon>
        <taxon>Actinomycetota</taxon>
        <taxon>Actinomycetes</taxon>
        <taxon>Kitasatosporales</taxon>
        <taxon>Streptomycetaceae</taxon>
        <taxon>Streptomyces</taxon>
    </lineage>
</organism>
<reference evidence="1" key="2">
    <citation type="submission" date="2020-09" db="EMBL/GenBank/DDBJ databases">
        <authorList>
            <person name="Sun Q."/>
            <person name="Ohkuma M."/>
        </authorList>
    </citation>
    <scope>NUCLEOTIDE SEQUENCE</scope>
    <source>
        <strain evidence="1">JCM 4386</strain>
    </source>
</reference>
<evidence type="ECO:0000313" key="2">
    <source>
        <dbReference type="Proteomes" id="UP000606194"/>
    </source>
</evidence>
<protein>
    <submittedName>
        <fullName evidence="1">Uncharacterized protein</fullName>
    </submittedName>
</protein>
<keyword evidence="2" id="KW-1185">Reference proteome</keyword>
<proteinExistence type="predicted"/>
<dbReference type="Proteomes" id="UP000606194">
    <property type="component" value="Unassembled WGS sequence"/>
</dbReference>
<comment type="caution">
    <text evidence="1">The sequence shown here is derived from an EMBL/GenBank/DDBJ whole genome shotgun (WGS) entry which is preliminary data.</text>
</comment>
<evidence type="ECO:0000313" key="1">
    <source>
        <dbReference type="EMBL" id="GGS28889.1"/>
    </source>
</evidence>